<comment type="similarity">
    <text evidence="1">Belongs to the intercrine alpha (chemokine CxC) family.</text>
</comment>
<dbReference type="GO" id="GO:0005615">
    <property type="term" value="C:extracellular space"/>
    <property type="evidence" value="ECO:0007669"/>
    <property type="project" value="UniProtKB-KW"/>
</dbReference>
<evidence type="ECO:0000256" key="2">
    <source>
        <dbReference type="ARBA" id="ARBA00022514"/>
    </source>
</evidence>
<dbReference type="STRING" id="623744.A0A553QBL4"/>
<dbReference type="GO" id="GO:0008009">
    <property type="term" value="F:chemokine activity"/>
    <property type="evidence" value="ECO:0007669"/>
    <property type="project" value="InterPro"/>
</dbReference>
<gene>
    <name evidence="4" type="ORF">DNTS_034016</name>
</gene>
<dbReference type="PRINTS" id="PR00437">
    <property type="entry name" value="SMALLCYTKCXC"/>
</dbReference>
<sequence>MLLTILWTEGQPLTGRQRCLCQNNGVKMLNQTLIEKIEIFQRSPSCGRVEIIVTLKNKAGKRCLNSKSKLTHRILRVAKTSWKNLHLRSELKLFIP</sequence>
<evidence type="ECO:0000313" key="5">
    <source>
        <dbReference type="Proteomes" id="UP000316079"/>
    </source>
</evidence>
<dbReference type="InterPro" id="IPR036048">
    <property type="entry name" value="Interleukin_8-like_sf"/>
</dbReference>
<dbReference type="GO" id="GO:0006955">
    <property type="term" value="P:immune response"/>
    <property type="evidence" value="ECO:0007669"/>
    <property type="project" value="InterPro"/>
</dbReference>
<feature type="domain" description="Chemokine interleukin-8-like" evidence="3">
    <location>
        <begin position="16"/>
        <end position="78"/>
    </location>
</feature>
<reference evidence="4 5" key="1">
    <citation type="journal article" date="2019" name="Sci. Data">
        <title>Hybrid genome assembly and annotation of Danionella translucida.</title>
        <authorList>
            <person name="Kadobianskyi M."/>
            <person name="Schulze L."/>
            <person name="Schuelke M."/>
            <person name="Judkewitz B."/>
        </authorList>
    </citation>
    <scope>NUCLEOTIDE SEQUENCE [LARGE SCALE GENOMIC DNA]</scope>
    <source>
        <strain evidence="4 5">Bolton</strain>
    </source>
</reference>
<dbReference type="EMBL" id="SRMA01026139">
    <property type="protein sequence ID" value="TRY87320.1"/>
    <property type="molecule type" value="Genomic_DNA"/>
</dbReference>
<dbReference type="SUPFAM" id="SSF54117">
    <property type="entry name" value="Interleukin 8-like chemokines"/>
    <property type="match status" value="1"/>
</dbReference>
<accession>A0A553QBL4</accession>
<dbReference type="InterPro" id="IPR001811">
    <property type="entry name" value="Chemokine_IL8-like_dom"/>
</dbReference>
<name>A0A553QBL4_9TELE</name>
<dbReference type="Proteomes" id="UP000316079">
    <property type="component" value="Unassembled WGS sequence"/>
</dbReference>
<keyword evidence="2" id="KW-0202">Cytokine</keyword>
<dbReference type="OrthoDB" id="9948647at2759"/>
<dbReference type="Pfam" id="PF00048">
    <property type="entry name" value="IL8"/>
    <property type="match status" value="1"/>
</dbReference>
<dbReference type="SMART" id="SM00199">
    <property type="entry name" value="SCY"/>
    <property type="match status" value="1"/>
</dbReference>
<protein>
    <recommendedName>
        <fullName evidence="3">Chemokine interleukin-8-like domain-containing protein</fullName>
    </recommendedName>
</protein>
<evidence type="ECO:0000259" key="3">
    <source>
        <dbReference type="SMART" id="SM00199"/>
    </source>
</evidence>
<dbReference type="CDD" id="cd00273">
    <property type="entry name" value="Chemokine_CXC"/>
    <property type="match status" value="1"/>
</dbReference>
<keyword evidence="5" id="KW-1185">Reference proteome</keyword>
<organism evidence="4 5">
    <name type="scientific">Danionella cerebrum</name>
    <dbReference type="NCBI Taxonomy" id="2873325"/>
    <lineage>
        <taxon>Eukaryota</taxon>
        <taxon>Metazoa</taxon>
        <taxon>Chordata</taxon>
        <taxon>Craniata</taxon>
        <taxon>Vertebrata</taxon>
        <taxon>Euteleostomi</taxon>
        <taxon>Actinopterygii</taxon>
        <taxon>Neopterygii</taxon>
        <taxon>Teleostei</taxon>
        <taxon>Ostariophysi</taxon>
        <taxon>Cypriniformes</taxon>
        <taxon>Danionidae</taxon>
        <taxon>Danioninae</taxon>
        <taxon>Danionella</taxon>
    </lineage>
</organism>
<evidence type="ECO:0000313" key="4">
    <source>
        <dbReference type="EMBL" id="TRY87320.1"/>
    </source>
</evidence>
<evidence type="ECO:0000256" key="1">
    <source>
        <dbReference type="ARBA" id="ARBA00010665"/>
    </source>
</evidence>
<proteinExistence type="inferred from homology"/>
<dbReference type="InterPro" id="IPR033899">
    <property type="entry name" value="CXC_Chemokine_domain"/>
</dbReference>
<dbReference type="Gene3D" id="2.40.50.40">
    <property type="match status" value="1"/>
</dbReference>
<dbReference type="InterPro" id="IPR001089">
    <property type="entry name" value="Chemokine_CXC"/>
</dbReference>
<dbReference type="AlphaFoldDB" id="A0A553QBL4"/>
<dbReference type="GO" id="GO:0006952">
    <property type="term" value="P:defense response"/>
    <property type="evidence" value="ECO:0007669"/>
    <property type="project" value="InterPro"/>
</dbReference>
<comment type="caution">
    <text evidence="4">The sequence shown here is derived from an EMBL/GenBank/DDBJ whole genome shotgun (WGS) entry which is preliminary data.</text>
</comment>